<sequence length="126" mass="13389">MARRNAADVAQAFLDAMWAARPPGDGERSTALNRPLAASHDVAPAYGMASDMEPPEGDWQAPHRQIGARFADYGAIMLSLTRSRAPRTGLLTGDAIDDLADLTRDLRQSRGAASISARMMPPGISG</sequence>
<proteinExistence type="predicted"/>
<keyword evidence="2" id="KW-1185">Reference proteome</keyword>
<dbReference type="Proteomes" id="UP001220395">
    <property type="component" value="Chromosome"/>
</dbReference>
<accession>A0ABY7TIH4</accession>
<dbReference type="RefSeq" id="WP_273686894.1">
    <property type="nucleotide sequence ID" value="NZ_CP117411.1"/>
</dbReference>
<gene>
    <name evidence="1" type="ORF">PQ455_14945</name>
</gene>
<evidence type="ECO:0000313" key="2">
    <source>
        <dbReference type="Proteomes" id="UP001220395"/>
    </source>
</evidence>
<reference evidence="1 2" key="1">
    <citation type="submission" date="2023-02" db="EMBL/GenBank/DDBJ databases">
        <title>Genome sequence of Sphingomonas naphthae.</title>
        <authorList>
            <person name="Kim S."/>
            <person name="Heo J."/>
            <person name="Kwon S.-W."/>
        </authorList>
    </citation>
    <scope>NUCLEOTIDE SEQUENCE [LARGE SCALE GENOMIC DNA]</scope>
    <source>
        <strain evidence="1 2">KACC 18716</strain>
    </source>
</reference>
<dbReference type="EMBL" id="CP117411">
    <property type="protein sequence ID" value="WCT72919.1"/>
    <property type="molecule type" value="Genomic_DNA"/>
</dbReference>
<organism evidence="1 2">
    <name type="scientific">Sphingomonas naphthae</name>
    <dbReference type="NCBI Taxonomy" id="1813468"/>
    <lineage>
        <taxon>Bacteria</taxon>
        <taxon>Pseudomonadati</taxon>
        <taxon>Pseudomonadota</taxon>
        <taxon>Alphaproteobacteria</taxon>
        <taxon>Sphingomonadales</taxon>
        <taxon>Sphingomonadaceae</taxon>
        <taxon>Sphingomonas</taxon>
    </lineage>
</organism>
<evidence type="ECO:0000313" key="1">
    <source>
        <dbReference type="EMBL" id="WCT72919.1"/>
    </source>
</evidence>
<protein>
    <submittedName>
        <fullName evidence="1">Uncharacterized protein</fullName>
    </submittedName>
</protein>
<name>A0ABY7TIH4_9SPHN</name>